<gene>
    <name evidence="1" type="ORF">ACFPIJ_08445</name>
</gene>
<dbReference type="Proteomes" id="UP001595912">
    <property type="component" value="Unassembled WGS sequence"/>
</dbReference>
<dbReference type="EMBL" id="JBHSIU010000010">
    <property type="protein sequence ID" value="MFC4997856.1"/>
    <property type="molecule type" value="Genomic_DNA"/>
</dbReference>
<organism evidence="1 2">
    <name type="scientific">Dactylosporangium cerinum</name>
    <dbReference type="NCBI Taxonomy" id="1434730"/>
    <lineage>
        <taxon>Bacteria</taxon>
        <taxon>Bacillati</taxon>
        <taxon>Actinomycetota</taxon>
        <taxon>Actinomycetes</taxon>
        <taxon>Micromonosporales</taxon>
        <taxon>Micromonosporaceae</taxon>
        <taxon>Dactylosporangium</taxon>
    </lineage>
</organism>
<keyword evidence="2" id="KW-1185">Reference proteome</keyword>
<dbReference type="RefSeq" id="WP_380114100.1">
    <property type="nucleotide sequence ID" value="NZ_JBHSIU010000010.1"/>
</dbReference>
<evidence type="ECO:0000313" key="2">
    <source>
        <dbReference type="Proteomes" id="UP001595912"/>
    </source>
</evidence>
<sequence length="50" mass="5420">MVATAPAEAVASWVASLSPDEPGYEWWNGGPLLRPIEVPAGARVVTLWWD</sequence>
<comment type="caution">
    <text evidence="1">The sequence shown here is derived from an EMBL/GenBank/DDBJ whole genome shotgun (WGS) entry which is preliminary data.</text>
</comment>
<evidence type="ECO:0000313" key="1">
    <source>
        <dbReference type="EMBL" id="MFC4997856.1"/>
    </source>
</evidence>
<reference evidence="2" key="1">
    <citation type="journal article" date="2019" name="Int. J. Syst. Evol. Microbiol.">
        <title>The Global Catalogue of Microorganisms (GCM) 10K type strain sequencing project: providing services to taxonomists for standard genome sequencing and annotation.</title>
        <authorList>
            <consortium name="The Broad Institute Genomics Platform"/>
            <consortium name="The Broad Institute Genome Sequencing Center for Infectious Disease"/>
            <person name="Wu L."/>
            <person name="Ma J."/>
        </authorList>
    </citation>
    <scope>NUCLEOTIDE SEQUENCE [LARGE SCALE GENOMIC DNA]</scope>
    <source>
        <strain evidence="2">CGMCC 4.7152</strain>
    </source>
</reference>
<proteinExistence type="predicted"/>
<protein>
    <submittedName>
        <fullName evidence="1">Uncharacterized protein</fullName>
    </submittedName>
</protein>
<accession>A0ABV9VT99</accession>
<name>A0ABV9VT99_9ACTN</name>